<name>A0ABS3SVU2_9FLAO</name>
<protein>
    <submittedName>
        <fullName evidence="3">T9SS type A sorting domain-containing protein</fullName>
    </submittedName>
</protein>
<dbReference type="InterPro" id="IPR026444">
    <property type="entry name" value="Secre_tail"/>
</dbReference>
<evidence type="ECO:0000256" key="1">
    <source>
        <dbReference type="ARBA" id="ARBA00022729"/>
    </source>
</evidence>
<keyword evidence="4" id="KW-1185">Reference proteome</keyword>
<dbReference type="RefSeq" id="WP_208234936.1">
    <property type="nucleotide sequence ID" value="NZ_JAGEVG010000022.1"/>
</dbReference>
<evidence type="ECO:0000313" key="4">
    <source>
        <dbReference type="Proteomes" id="UP000681315"/>
    </source>
</evidence>
<comment type="caution">
    <text evidence="3">The sequence shown here is derived from an EMBL/GenBank/DDBJ whole genome shotgun (WGS) entry which is preliminary data.</text>
</comment>
<proteinExistence type="predicted"/>
<dbReference type="NCBIfam" id="TIGR04183">
    <property type="entry name" value="Por_Secre_tail"/>
    <property type="match status" value="1"/>
</dbReference>
<dbReference type="Pfam" id="PF18962">
    <property type="entry name" value="Por_Secre_tail"/>
    <property type="match status" value="1"/>
</dbReference>
<gene>
    <name evidence="3" type="ORF">J4051_16260</name>
</gene>
<keyword evidence="1" id="KW-0732">Signal</keyword>
<dbReference type="Proteomes" id="UP000681315">
    <property type="component" value="Unassembled WGS sequence"/>
</dbReference>
<accession>A0ABS3SVU2</accession>
<reference evidence="3 4" key="1">
    <citation type="submission" date="2021-03" db="EMBL/GenBank/DDBJ databases">
        <title>Gelidibacter sp. nov., isolated from costal sediment.</title>
        <authorList>
            <person name="Lun K.-Y."/>
        </authorList>
    </citation>
    <scope>NUCLEOTIDE SEQUENCE [LARGE SCALE GENOMIC DNA]</scope>
    <source>
        <strain evidence="3 4">DF109</strain>
    </source>
</reference>
<evidence type="ECO:0000313" key="3">
    <source>
        <dbReference type="EMBL" id="MBO3099828.1"/>
    </source>
</evidence>
<organism evidence="3 4">
    <name type="scientific">Gelidibacter pelagius</name>
    <dbReference type="NCBI Taxonomy" id="2819985"/>
    <lineage>
        <taxon>Bacteria</taxon>
        <taxon>Pseudomonadati</taxon>
        <taxon>Bacteroidota</taxon>
        <taxon>Flavobacteriia</taxon>
        <taxon>Flavobacteriales</taxon>
        <taxon>Flavobacteriaceae</taxon>
        <taxon>Gelidibacter</taxon>
    </lineage>
</organism>
<feature type="domain" description="Secretion system C-terminal sorting" evidence="2">
    <location>
        <begin position="213"/>
        <end position="282"/>
    </location>
</feature>
<dbReference type="EMBL" id="JAGEVG010000022">
    <property type="protein sequence ID" value="MBO3099828.1"/>
    <property type="molecule type" value="Genomic_DNA"/>
</dbReference>
<evidence type="ECO:0000259" key="2">
    <source>
        <dbReference type="Pfam" id="PF18962"/>
    </source>
</evidence>
<sequence>MIRKIFSIIIVAIITCDFVHAQYTGGRDDGSAKSSLHGSRLSGEIASFTVLYQGSSGDGFDALSNQVLLSNPYFKIYGGSIGDGFSQNSSVVTINGKNINSLYAGASGDGHSQNDVQSLIDGERLSMLFTGNIGDGSDFAMLSSVFLEGFLVDIFQGGSGDGFSSLLKSENYLTGLMLTLYDGGNGDGFSANAFTSTLTLDIIEQLKEMNVLLYPNPASHIVHIKPNDGIIITSIQLYDISGKKINVTLSDEKTLDVTSLSNGIYLLNIFSEDGSVSKKLVIKK</sequence>